<dbReference type="Proteomes" id="UP000758603">
    <property type="component" value="Unassembled WGS sequence"/>
</dbReference>
<keyword evidence="2" id="KW-1133">Transmembrane helix</keyword>
<name>A0A9P8RK55_9PEZI</name>
<feature type="compositionally biased region" description="Pro residues" evidence="1">
    <location>
        <begin position="512"/>
        <end position="523"/>
    </location>
</feature>
<proteinExistence type="predicted"/>
<organism evidence="3 4">
    <name type="scientific">Truncatella angustata</name>
    <dbReference type="NCBI Taxonomy" id="152316"/>
    <lineage>
        <taxon>Eukaryota</taxon>
        <taxon>Fungi</taxon>
        <taxon>Dikarya</taxon>
        <taxon>Ascomycota</taxon>
        <taxon>Pezizomycotina</taxon>
        <taxon>Sordariomycetes</taxon>
        <taxon>Xylariomycetidae</taxon>
        <taxon>Amphisphaeriales</taxon>
        <taxon>Sporocadaceae</taxon>
        <taxon>Truncatella</taxon>
    </lineage>
</organism>
<gene>
    <name evidence="3" type="ORF">BKA67DRAFT_663664</name>
</gene>
<dbReference type="GeneID" id="70137116"/>
<accession>A0A9P8RK55</accession>
<feature type="region of interest" description="Disordered" evidence="1">
    <location>
        <begin position="507"/>
        <end position="603"/>
    </location>
</feature>
<keyword evidence="4" id="KW-1185">Reference proteome</keyword>
<dbReference type="PANTHER" id="PTHR42088">
    <property type="entry name" value="YALI0F10131P"/>
    <property type="match status" value="1"/>
</dbReference>
<evidence type="ECO:0000256" key="1">
    <source>
        <dbReference type="SAM" id="MobiDB-lite"/>
    </source>
</evidence>
<evidence type="ECO:0000313" key="3">
    <source>
        <dbReference type="EMBL" id="KAH6645778.1"/>
    </source>
</evidence>
<dbReference type="RefSeq" id="XP_045952292.1">
    <property type="nucleotide sequence ID" value="XM_046108225.1"/>
</dbReference>
<dbReference type="PANTHER" id="PTHR42088:SF1">
    <property type="entry name" value="YALI0F10131P"/>
    <property type="match status" value="1"/>
</dbReference>
<keyword evidence="2" id="KW-0812">Transmembrane</keyword>
<dbReference type="AlphaFoldDB" id="A0A9P8RK55"/>
<feature type="transmembrane region" description="Helical" evidence="2">
    <location>
        <begin position="54"/>
        <end position="74"/>
    </location>
</feature>
<feature type="compositionally biased region" description="Polar residues" evidence="1">
    <location>
        <begin position="590"/>
        <end position="599"/>
    </location>
</feature>
<comment type="caution">
    <text evidence="3">The sequence shown here is derived from an EMBL/GenBank/DDBJ whole genome shotgun (WGS) entry which is preliminary data.</text>
</comment>
<protein>
    <submittedName>
        <fullName evidence="3">Uncharacterized protein</fullName>
    </submittedName>
</protein>
<feature type="region of interest" description="Disordered" evidence="1">
    <location>
        <begin position="353"/>
        <end position="428"/>
    </location>
</feature>
<evidence type="ECO:0000256" key="2">
    <source>
        <dbReference type="SAM" id="Phobius"/>
    </source>
</evidence>
<dbReference type="OrthoDB" id="5417135at2759"/>
<keyword evidence="2" id="KW-0472">Membrane</keyword>
<feature type="region of interest" description="Disordered" evidence="1">
    <location>
        <begin position="673"/>
        <end position="696"/>
    </location>
</feature>
<sequence length="740" mass="79553">MPTEEVVSLAKRAKITEPVPSTNTFLSLFRRATCESGDTSSACEKPVGGSSLTLIITLAVCIPIFLAFCVLIYLHRRTKRLQAKEDQDDRYKSMDFGMGEANAKGSKRKSKLFGGEKEGSHAKGLSMDMNLSSPYLLPTGPQQSHESLNSLARTLQNQEDPYRHVDSYLGSDAASMRSFPKGADGRASVFTARTNMSGRDSPRVAPKMNFPARQGSIPTAPLPQIPAAKEIFREEASGTPPPQYAPPSKNGFNFTDDNTAAPQVGGEHVTMPAMPEIQEPAPIAKPLGQKGVQVTERPISYESIKAAQPFVGAVAGDRDSSALPASDLYHGNVGGLGIMGANAPQSASKLAPIDTTPVSLRPGRKDSAPVVSEVPSEYSDYASYGQYDYPEEDDDRGRRASRAPAEQDPPHPAALGVPNMDNKRLSVGVRPLPPADYLESEDPEFRANRIRSFYKEYFEDGSEPRPPMPQPQKAQYYEDYDAGYGGDAPYYDPASNAFVMPYAEPVTRRAMTPPPNNRRPMPGPRQGGPRGPPGPRGMGMGSPGPGARPRAGSTMSGGRFGPMSPRPGSSASARMGGRPGPKKPVPPPSALSTLPTASKVQDEHFMILNPIDFAPPPTWKDKAAGRSQSPMGERRAYNLNVPVSSPLVSSFDDTPTLPSPHLLRKSGTFTSLDFAPPKRFKDPDSMSDAGSVRSMGSGISAMQNKALRDGAGRISRLPEDQVFTQAALGNVLKPNWGMRD</sequence>
<evidence type="ECO:0000313" key="4">
    <source>
        <dbReference type="Proteomes" id="UP000758603"/>
    </source>
</evidence>
<reference evidence="3" key="1">
    <citation type="journal article" date="2021" name="Nat. Commun.">
        <title>Genetic determinants of endophytism in the Arabidopsis root mycobiome.</title>
        <authorList>
            <person name="Mesny F."/>
            <person name="Miyauchi S."/>
            <person name="Thiergart T."/>
            <person name="Pickel B."/>
            <person name="Atanasova L."/>
            <person name="Karlsson M."/>
            <person name="Huettel B."/>
            <person name="Barry K.W."/>
            <person name="Haridas S."/>
            <person name="Chen C."/>
            <person name="Bauer D."/>
            <person name="Andreopoulos W."/>
            <person name="Pangilinan J."/>
            <person name="LaButti K."/>
            <person name="Riley R."/>
            <person name="Lipzen A."/>
            <person name="Clum A."/>
            <person name="Drula E."/>
            <person name="Henrissat B."/>
            <person name="Kohler A."/>
            <person name="Grigoriev I.V."/>
            <person name="Martin F.M."/>
            <person name="Hacquard S."/>
        </authorList>
    </citation>
    <scope>NUCLEOTIDE SEQUENCE</scope>
    <source>
        <strain evidence="3">MPI-SDFR-AT-0073</strain>
    </source>
</reference>
<dbReference type="EMBL" id="JAGPXC010000010">
    <property type="protein sequence ID" value="KAH6645778.1"/>
    <property type="molecule type" value="Genomic_DNA"/>
</dbReference>